<evidence type="ECO:0000313" key="1">
    <source>
        <dbReference type="EMBL" id="KAI7798084.1"/>
    </source>
</evidence>
<gene>
    <name evidence="1" type="ORF">IRJ41_021342</name>
</gene>
<comment type="caution">
    <text evidence="1">The sequence shown here is derived from an EMBL/GenBank/DDBJ whole genome shotgun (WGS) entry which is preliminary data.</text>
</comment>
<dbReference type="AlphaFoldDB" id="A0A9W7TLD0"/>
<reference evidence="1" key="1">
    <citation type="submission" date="2021-02" db="EMBL/GenBank/DDBJ databases">
        <title>Comparative genomics reveals that relaxation of natural selection precedes convergent phenotypic evolution of cavefish.</title>
        <authorList>
            <person name="Peng Z."/>
        </authorList>
    </citation>
    <scope>NUCLEOTIDE SEQUENCE</scope>
    <source>
        <tissue evidence="1">Muscle</tissue>
    </source>
</reference>
<organism evidence="1 2">
    <name type="scientific">Triplophysa rosa</name>
    <name type="common">Cave loach</name>
    <dbReference type="NCBI Taxonomy" id="992332"/>
    <lineage>
        <taxon>Eukaryota</taxon>
        <taxon>Metazoa</taxon>
        <taxon>Chordata</taxon>
        <taxon>Craniata</taxon>
        <taxon>Vertebrata</taxon>
        <taxon>Euteleostomi</taxon>
        <taxon>Actinopterygii</taxon>
        <taxon>Neopterygii</taxon>
        <taxon>Teleostei</taxon>
        <taxon>Ostariophysi</taxon>
        <taxon>Cypriniformes</taxon>
        <taxon>Nemacheilidae</taxon>
        <taxon>Triplophysa</taxon>
    </lineage>
</organism>
<sequence length="194" mass="21517">MEFEVGHDAEGLKKLQVRAVSPLGLAGSAEPCRPRTLWVQQLCLTSILLHSVPAAMTGGPHMAHSPSSPQRECIGLRMERRCTSHPDDRRGAEVLLEPLCAACLDICEMSFLCRSPGSPAKSQLQQEIFNLRENIEVYVLLVELLYLNYRCNPQTTSPRAEQDPCHIPDICSLFPPPLEKSLRNGGQKDDKETA</sequence>
<proteinExistence type="predicted"/>
<evidence type="ECO:0000313" key="2">
    <source>
        <dbReference type="Proteomes" id="UP001059041"/>
    </source>
</evidence>
<dbReference type="Proteomes" id="UP001059041">
    <property type="component" value="Linkage Group LG17"/>
</dbReference>
<name>A0A9W7TLD0_TRIRA</name>
<keyword evidence="2" id="KW-1185">Reference proteome</keyword>
<protein>
    <submittedName>
        <fullName evidence="1">Uncharacterized protein</fullName>
    </submittedName>
</protein>
<accession>A0A9W7TLD0</accession>
<dbReference type="EMBL" id="JAFHDT010000017">
    <property type="protein sequence ID" value="KAI7798084.1"/>
    <property type="molecule type" value="Genomic_DNA"/>
</dbReference>